<proteinExistence type="inferred from homology"/>
<feature type="transmembrane region" description="Helical" evidence="6">
    <location>
        <begin position="216"/>
        <end position="235"/>
    </location>
</feature>
<organism evidence="7">
    <name type="scientific">Mantoniella antarctica</name>
    <dbReference type="NCBI Taxonomy" id="81844"/>
    <lineage>
        <taxon>Eukaryota</taxon>
        <taxon>Viridiplantae</taxon>
        <taxon>Chlorophyta</taxon>
        <taxon>Mamiellophyceae</taxon>
        <taxon>Mamiellales</taxon>
        <taxon>Mamiellaceae</taxon>
        <taxon>Mantoniella</taxon>
    </lineage>
</organism>
<evidence type="ECO:0000256" key="3">
    <source>
        <dbReference type="ARBA" id="ARBA00022692"/>
    </source>
</evidence>
<evidence type="ECO:0000313" key="7">
    <source>
        <dbReference type="EMBL" id="CAD8718780.1"/>
    </source>
</evidence>
<dbReference type="GO" id="GO:0000139">
    <property type="term" value="C:Golgi membrane"/>
    <property type="evidence" value="ECO:0007669"/>
    <property type="project" value="TreeGrafter"/>
</dbReference>
<accession>A0A7S0SYU0</accession>
<feature type="transmembrane region" description="Helical" evidence="6">
    <location>
        <begin position="173"/>
        <end position="196"/>
    </location>
</feature>
<dbReference type="EMBL" id="HBFC01031126">
    <property type="protein sequence ID" value="CAD8718780.1"/>
    <property type="molecule type" value="Transcribed_RNA"/>
</dbReference>
<evidence type="ECO:0000256" key="4">
    <source>
        <dbReference type="ARBA" id="ARBA00022989"/>
    </source>
</evidence>
<comment type="subcellular location">
    <subcellularLocation>
        <location evidence="1">Membrane</location>
        <topology evidence="1">Multi-pass membrane protein</topology>
    </subcellularLocation>
</comment>
<feature type="transmembrane region" description="Helical" evidence="6">
    <location>
        <begin position="69"/>
        <end position="88"/>
    </location>
</feature>
<evidence type="ECO:0000256" key="6">
    <source>
        <dbReference type="SAM" id="Phobius"/>
    </source>
</evidence>
<dbReference type="Pfam" id="PF05216">
    <property type="entry name" value="UNC-50"/>
    <property type="match status" value="1"/>
</dbReference>
<feature type="transmembrane region" description="Helical" evidence="6">
    <location>
        <begin position="100"/>
        <end position="123"/>
    </location>
</feature>
<keyword evidence="3 6" id="KW-0812">Transmembrane</keyword>
<comment type="similarity">
    <text evidence="2">Belongs to the unc-50 family.</text>
</comment>
<gene>
    <name evidence="7" type="ORF">MANT1106_LOCUS18477</name>
</gene>
<protein>
    <recommendedName>
        <fullName evidence="8">UNC-50 family protein</fullName>
    </recommendedName>
</protein>
<reference evidence="7" key="1">
    <citation type="submission" date="2021-01" db="EMBL/GenBank/DDBJ databases">
        <authorList>
            <person name="Corre E."/>
            <person name="Pelletier E."/>
            <person name="Niang G."/>
            <person name="Scheremetjew M."/>
            <person name="Finn R."/>
            <person name="Kale V."/>
            <person name="Holt S."/>
            <person name="Cochrane G."/>
            <person name="Meng A."/>
            <person name="Brown T."/>
            <person name="Cohen L."/>
        </authorList>
    </citation>
    <scope>NUCLEOTIDE SEQUENCE</scope>
    <source>
        <strain evidence="7">SL-175</strain>
    </source>
</reference>
<sequence length="247" mass="28167">MHPSRTSEPHKYRGTGMPHYVRRLLKWRQMDMEYTIWQMYLMCSNPKLVYRHTMYRKQTKNQWARDDPAFVVMTSVLVAVVSALYGVFYSHGVRQAAWVVVRAVVVDYILVGVVIATACWLLSNRFLRAGPGHSHSHAAEQRVEWLYAFDVHCNSFFPMFVALYAVQLVLSPILLATGLVPRLLSCALYCGSLSYYHYCQFVGFNALPFLDNTVLFLYPIAAIALAAPAAALLGFNPTRFVLGIYFH</sequence>
<dbReference type="PANTHER" id="PTHR12841">
    <property type="entry name" value="PROTEIN UNC-50 HOMOLOG"/>
    <property type="match status" value="1"/>
</dbReference>
<name>A0A7S0SYU0_9CHLO</name>
<evidence type="ECO:0000256" key="5">
    <source>
        <dbReference type="ARBA" id="ARBA00023136"/>
    </source>
</evidence>
<dbReference type="AlphaFoldDB" id="A0A7S0SYU0"/>
<evidence type="ECO:0008006" key="8">
    <source>
        <dbReference type="Google" id="ProtNLM"/>
    </source>
</evidence>
<evidence type="ECO:0000256" key="2">
    <source>
        <dbReference type="ARBA" id="ARBA00006293"/>
    </source>
</evidence>
<dbReference type="InterPro" id="IPR007881">
    <property type="entry name" value="UNC-50"/>
</dbReference>
<keyword evidence="5 6" id="KW-0472">Membrane</keyword>
<dbReference type="PANTHER" id="PTHR12841:SF6">
    <property type="entry name" value="PROTEIN UNC-50 HOMOLOG"/>
    <property type="match status" value="1"/>
</dbReference>
<evidence type="ECO:0000256" key="1">
    <source>
        <dbReference type="ARBA" id="ARBA00004141"/>
    </source>
</evidence>
<keyword evidence="4 6" id="KW-1133">Transmembrane helix</keyword>